<keyword evidence="2" id="KW-1185">Reference proteome</keyword>
<sequence length="148" mass="16232">MPARSKFSPIHVSGSTESIGAVDILAQIKADFNESRSILFEISRARSSFFSTLTGNRSKLGDGAKELEKTLSDVITKLNDLAARTDIGLNSLPNAIISMRQIEKKLRDNIIAELKAGMINKKHKVDYEKLSKHAAAICAEAIEIYKNA</sequence>
<organism evidence="1 2">
    <name type="scientific">Hypocrea virens (strain Gv29-8 / FGSC 10586)</name>
    <name type="common">Gliocladium virens</name>
    <name type="synonym">Trichoderma virens</name>
    <dbReference type="NCBI Taxonomy" id="413071"/>
    <lineage>
        <taxon>Eukaryota</taxon>
        <taxon>Fungi</taxon>
        <taxon>Dikarya</taxon>
        <taxon>Ascomycota</taxon>
        <taxon>Pezizomycotina</taxon>
        <taxon>Sordariomycetes</taxon>
        <taxon>Hypocreomycetidae</taxon>
        <taxon>Hypocreales</taxon>
        <taxon>Hypocreaceae</taxon>
        <taxon>Trichoderma</taxon>
    </lineage>
</organism>
<dbReference type="EMBL" id="ABDF02000083">
    <property type="protein sequence ID" value="EHK19519.1"/>
    <property type="molecule type" value="Genomic_DNA"/>
</dbReference>
<dbReference type="OMA" id="AIISMRQ"/>
<dbReference type="HOGENOM" id="CLU_1759071_0_0_1"/>
<dbReference type="RefSeq" id="XP_013953719.1">
    <property type="nucleotide sequence ID" value="XM_014098244.1"/>
</dbReference>
<proteinExistence type="predicted"/>
<dbReference type="GeneID" id="25791898"/>
<reference evidence="1 2" key="1">
    <citation type="journal article" date="2011" name="Genome Biol.">
        <title>Comparative genome sequence analysis underscores mycoparasitism as the ancestral life style of Trichoderma.</title>
        <authorList>
            <person name="Kubicek C.P."/>
            <person name="Herrera-Estrella A."/>
            <person name="Seidl-Seiboth V."/>
            <person name="Martinez D.A."/>
            <person name="Druzhinina I.S."/>
            <person name="Thon M."/>
            <person name="Zeilinger S."/>
            <person name="Casas-Flores S."/>
            <person name="Horwitz B.A."/>
            <person name="Mukherjee P.K."/>
            <person name="Mukherjee M."/>
            <person name="Kredics L."/>
            <person name="Alcaraz L.D."/>
            <person name="Aerts A."/>
            <person name="Antal Z."/>
            <person name="Atanasova L."/>
            <person name="Cervantes-Badillo M.G."/>
            <person name="Challacombe J."/>
            <person name="Chertkov O."/>
            <person name="McCluskey K."/>
            <person name="Coulpier F."/>
            <person name="Deshpande N."/>
            <person name="von Doehren H."/>
            <person name="Ebbole D.J."/>
            <person name="Esquivel-Naranjo E.U."/>
            <person name="Fekete E."/>
            <person name="Flipphi M."/>
            <person name="Glaser F."/>
            <person name="Gomez-Rodriguez E.Y."/>
            <person name="Gruber S."/>
            <person name="Han C."/>
            <person name="Henrissat B."/>
            <person name="Hermosa R."/>
            <person name="Hernandez-Onate M."/>
            <person name="Karaffa L."/>
            <person name="Kosti I."/>
            <person name="Le Crom S."/>
            <person name="Lindquist E."/>
            <person name="Lucas S."/>
            <person name="Luebeck M."/>
            <person name="Luebeck P.S."/>
            <person name="Margeot A."/>
            <person name="Metz B."/>
            <person name="Misra M."/>
            <person name="Nevalainen H."/>
            <person name="Omann M."/>
            <person name="Packer N."/>
            <person name="Perrone G."/>
            <person name="Uresti-Rivera E.E."/>
            <person name="Salamov A."/>
            <person name="Schmoll M."/>
            <person name="Seiboth B."/>
            <person name="Shapiro H."/>
            <person name="Sukno S."/>
            <person name="Tamayo-Ramos J.A."/>
            <person name="Tisch D."/>
            <person name="Wiest A."/>
            <person name="Wilkinson H.H."/>
            <person name="Zhang M."/>
            <person name="Coutinho P.M."/>
            <person name="Kenerley C.M."/>
            <person name="Monte E."/>
            <person name="Baker S.E."/>
            <person name="Grigoriev I.V."/>
        </authorList>
    </citation>
    <scope>NUCLEOTIDE SEQUENCE [LARGE SCALE GENOMIC DNA]</scope>
    <source>
        <strain evidence="2">Gv29-8 / FGSC 10586</strain>
    </source>
</reference>
<gene>
    <name evidence="1" type="ORF">TRIVIDRAFT_224749</name>
</gene>
<dbReference type="InParanoid" id="G9N187"/>
<comment type="caution">
    <text evidence="1">The sequence shown here is derived from an EMBL/GenBank/DDBJ whole genome shotgun (WGS) entry which is preliminary data.</text>
</comment>
<dbReference type="OrthoDB" id="4886093at2759"/>
<name>G9N187_HYPVG</name>
<evidence type="ECO:0000313" key="2">
    <source>
        <dbReference type="Proteomes" id="UP000007115"/>
    </source>
</evidence>
<evidence type="ECO:0008006" key="3">
    <source>
        <dbReference type="Google" id="ProtNLM"/>
    </source>
</evidence>
<accession>G9N187</accession>
<protein>
    <recommendedName>
        <fullName evidence="3">NACHT-NTPase and P-loop NTPases N-terminal domain-containing protein</fullName>
    </recommendedName>
</protein>
<dbReference type="VEuPathDB" id="FungiDB:TRIVIDRAFT_224749"/>
<dbReference type="Proteomes" id="UP000007115">
    <property type="component" value="Unassembled WGS sequence"/>
</dbReference>
<dbReference type="AlphaFoldDB" id="G9N187"/>
<evidence type="ECO:0000313" key="1">
    <source>
        <dbReference type="EMBL" id="EHK19519.1"/>
    </source>
</evidence>